<reference evidence="1" key="1">
    <citation type="submission" date="2021-02" db="EMBL/GenBank/DDBJ databases">
        <authorList>
            <consortium name="DOE Joint Genome Institute"/>
            <person name="Ahrendt S."/>
            <person name="Looney B.P."/>
            <person name="Miyauchi S."/>
            <person name="Morin E."/>
            <person name="Drula E."/>
            <person name="Courty P.E."/>
            <person name="Chicoki N."/>
            <person name="Fauchery L."/>
            <person name="Kohler A."/>
            <person name="Kuo A."/>
            <person name="Labutti K."/>
            <person name="Pangilinan J."/>
            <person name="Lipzen A."/>
            <person name="Riley R."/>
            <person name="Andreopoulos W."/>
            <person name="He G."/>
            <person name="Johnson J."/>
            <person name="Barry K.W."/>
            <person name="Grigoriev I.V."/>
            <person name="Nagy L."/>
            <person name="Hibbett D."/>
            <person name="Henrissat B."/>
            <person name="Matheny P.B."/>
            <person name="Labbe J."/>
            <person name="Martin F."/>
        </authorList>
    </citation>
    <scope>NUCLEOTIDE SEQUENCE</scope>
    <source>
        <strain evidence="1">FP105234-sp</strain>
    </source>
</reference>
<gene>
    <name evidence="1" type="ORF">FA95DRAFT_1571707</name>
</gene>
<dbReference type="EMBL" id="MU275882">
    <property type="protein sequence ID" value="KAI0048773.1"/>
    <property type="molecule type" value="Genomic_DNA"/>
</dbReference>
<sequence length="605" mass="63963">MKGCLKHSIVTPPPTRSPSPPRLATDASHSCATPDPQHHSVHFPTADDSHDDHDHDHDHEHDQECARRKSVSFCSLTKNQVFYADEWDRSPMEVTPRLSYQDMLELKEIQRSLPRASQPMTDPDLPTTGLHGAPRPMYLRTVPIALLPLISEGSPSNQPPPPPSRFALTASPSEPSSRTSSPLPLQFSMPASAHTDTPHVNLPASISRRSHTSTASTVNPGSLSTTTTTTTTTTTSITISHPPSPPSTPPPPPRLPYNFPPPPPPQSTFRPPIMPARPPSEAGGQAWHGWAPPRRPAAAVAQRVRPKFQFLPLLDSPVTPTEAPEAERQTTPTAESPSQSGSADTQVAIQDSQEAAPEPEKTVTEPPEPPAMSSDPSASFPQPEASAPPPAPEPVALATSAASSYSYFNIPPEHSAPPTPQLTDGTNSPTQPAPSLASPSPSLPMSALAARMAHVRLAALPSPALPPPSPLSLYPPSPDPSAASTATLVSSTITTTTTTTDGESITSTARDAFVLRRAGPVLRRSASVSTGYGTEGEESEAESSVVHTEAESDGEGFSVAARAQSAPKASAGGDAVKRQEEEEDEGEMTLVVLESGELGFVRVRR</sequence>
<reference evidence="1" key="2">
    <citation type="journal article" date="2022" name="New Phytol.">
        <title>Evolutionary transition to the ectomycorrhizal habit in the genomes of a hyperdiverse lineage of mushroom-forming fungi.</title>
        <authorList>
            <person name="Looney B."/>
            <person name="Miyauchi S."/>
            <person name="Morin E."/>
            <person name="Drula E."/>
            <person name="Courty P.E."/>
            <person name="Kohler A."/>
            <person name="Kuo A."/>
            <person name="LaButti K."/>
            <person name="Pangilinan J."/>
            <person name="Lipzen A."/>
            <person name="Riley R."/>
            <person name="Andreopoulos W."/>
            <person name="He G."/>
            <person name="Johnson J."/>
            <person name="Nolan M."/>
            <person name="Tritt A."/>
            <person name="Barry K.W."/>
            <person name="Grigoriev I.V."/>
            <person name="Nagy L.G."/>
            <person name="Hibbett D."/>
            <person name="Henrissat B."/>
            <person name="Matheny P.B."/>
            <person name="Labbe J."/>
            <person name="Martin F.M."/>
        </authorList>
    </citation>
    <scope>NUCLEOTIDE SEQUENCE</scope>
    <source>
        <strain evidence="1">FP105234-sp</strain>
    </source>
</reference>
<accession>A0ACB8RYZ2</accession>
<organism evidence="1 2">
    <name type="scientific">Auriscalpium vulgare</name>
    <dbReference type="NCBI Taxonomy" id="40419"/>
    <lineage>
        <taxon>Eukaryota</taxon>
        <taxon>Fungi</taxon>
        <taxon>Dikarya</taxon>
        <taxon>Basidiomycota</taxon>
        <taxon>Agaricomycotina</taxon>
        <taxon>Agaricomycetes</taxon>
        <taxon>Russulales</taxon>
        <taxon>Auriscalpiaceae</taxon>
        <taxon>Auriscalpium</taxon>
    </lineage>
</organism>
<evidence type="ECO:0000313" key="2">
    <source>
        <dbReference type="Proteomes" id="UP000814033"/>
    </source>
</evidence>
<name>A0ACB8RYZ2_9AGAM</name>
<keyword evidence="2" id="KW-1185">Reference proteome</keyword>
<dbReference type="Proteomes" id="UP000814033">
    <property type="component" value="Unassembled WGS sequence"/>
</dbReference>
<proteinExistence type="predicted"/>
<comment type="caution">
    <text evidence="1">The sequence shown here is derived from an EMBL/GenBank/DDBJ whole genome shotgun (WGS) entry which is preliminary data.</text>
</comment>
<evidence type="ECO:0000313" key="1">
    <source>
        <dbReference type="EMBL" id="KAI0048773.1"/>
    </source>
</evidence>
<protein>
    <submittedName>
        <fullName evidence="1">Uncharacterized protein</fullName>
    </submittedName>
</protein>